<feature type="domain" description="FtsK" evidence="8">
    <location>
        <begin position="622"/>
        <end position="814"/>
    </location>
</feature>
<dbReference type="Pfam" id="PF00498">
    <property type="entry name" value="FHA"/>
    <property type="match status" value="1"/>
</dbReference>
<evidence type="ECO:0000313" key="10">
    <source>
        <dbReference type="Proteomes" id="UP000756387"/>
    </source>
</evidence>
<dbReference type="CDD" id="cd01127">
    <property type="entry name" value="TrwB_TraG_TraD_VirD4"/>
    <property type="match status" value="1"/>
</dbReference>
<comment type="caution">
    <text evidence="9">The sequence shown here is derived from an EMBL/GenBank/DDBJ whole genome shotgun (WGS) entry which is preliminary data.</text>
</comment>
<keyword evidence="5" id="KW-0175">Coiled coil</keyword>
<dbReference type="InterPro" id="IPR050206">
    <property type="entry name" value="FtsK/SpoIIIE/SftA"/>
</dbReference>
<evidence type="ECO:0000256" key="4">
    <source>
        <dbReference type="PROSITE-ProRule" id="PRU00289"/>
    </source>
</evidence>
<dbReference type="SUPFAM" id="SSF52540">
    <property type="entry name" value="P-loop containing nucleoside triphosphate hydrolases"/>
    <property type="match status" value="2"/>
</dbReference>
<sequence length="1433" mass="153594">MRINVTVRGPAHDVDVVAECDDALPVGRLTEALRVETGLTLDHEAGDPALARPDVPVGEAGLRNGMVLSMVPGGSREGGLTTEGWQLHVVGGPGAGHVFSLPVGRHEVGRSGDLAWGDQAMSRRHAAVEVTEEEVRVVDLGSANGTVLHGETVDTEEPVVWPAGDLLEMGDSLVELRAAHGPDAAVEEAEPGWLNFLRPPRIRALHLTPTVEVPKAPGERRTRRIPVIAMIAPMVFGITLALVMRSPFYLMFALMSPIMMGANYWSERRGSAKDHRQAVEEYTEKLAAAQTDLERKIASEQRRLRHEMPDAAETLRTAALPGRRLWERRRHDVDALVLRWGSTDLPSTVKLTGEEVDEEHTLRAVPVGVGLAQAGVVGIAGPEEKVNGLVRWSVVQLAAYHAPRDLSLSFVSLRAGSEWNWLRWLPHLRPDDPDSAVAHVGNDESSATALVAALADLVKERRGAADNSSSVHADSFPAHVVVVHGYRQVRGLPGMRQLLEDGPAVGVYAICTDDEERSLPERCTATFLVDPGQATHGTLHRSGEPTLESVLLDVVSATYADRVARALAPLKDVGSQQGDDSLPDSARLLEVLQLDDPTPDELRSRWMLEPRSTTMVLGVGAKGPFSLDLRSDGPHGLVAGMTGSGKTELLQTMIASLAIANRPDALNFVLVDYKGDSAFKECVKLPHTVGKVNDLDPHLVQRALASLGAELKHREHFLAEAEVKDIEDYQDLCLREPHRPPLPRLLIVIDEFAQLSKDLPEFVSGLVSIAQLGRSLGIHLVLATQRPSGVVSPEIRANTNLRIALRVADVSDSSDVIGAPDSARIPKSAPGRAYARTGASSLQGFQAGRVGGRRPGAVAVEVPPPFVCRVGWESVGYAVPRPLARGSNEEVADTDLAALVRAVVTAAEEEQVPEQRRPWLPPLPEQLLADDVWTSPQAPTGLPPLPFGRVDLPALQQQRAAAFDLTEDGHLLVIGSSKSGRSQLLRAVAASVARLTDPADVHLYGLDCGNGALNPLAELPHCGAVVSRTEPERAARLLSRITDLMDDRQRLMSQEGFGDISEQRAASAEPLPHLLLLLDRWEGFMTTIGEVDALFDAMTRILREGASLGVHAVITGDRTLGSNSRVATMTDNKLALRLADRSDYGLVGLNPRTLPERVPAGRGFTPDGSEVQVMLLDADDSGQAQGAALRRLAAQAPRAREGHRPFRVDVLPSRPTVEQALALPPHDRVGPRLLVGVGGDDLQAYEVDLTRAPSFVVAGPGRSGRSSVLLGAAEAYLATGGQVIAVAPRPSPLRDLAGREGVLGVVTDPATPASAYVEMVEGATGRVLVLLDDGEQLRDSGGNDFFLDVVRGRRDDAFLLVAGNVDGLSGGISGWNVEARKSRQGLLLSPQGLSDGDLVGVRLPRNVIGRPVRAGRGWLHQGDGELVQVATLS</sequence>
<feature type="binding site" evidence="4">
    <location>
        <begin position="640"/>
        <end position="647"/>
    </location>
    <ligand>
        <name>ATP</name>
        <dbReference type="ChEBI" id="CHEBI:30616"/>
    </ligand>
</feature>
<evidence type="ECO:0000256" key="3">
    <source>
        <dbReference type="ARBA" id="ARBA00022840"/>
    </source>
</evidence>
<reference evidence="9 10" key="1">
    <citation type="submission" date="2020-10" db="EMBL/GenBank/DDBJ databases">
        <title>Nocardioides sp. isolated from sludge.</title>
        <authorList>
            <person name="Zhang X."/>
        </authorList>
    </citation>
    <scope>NUCLEOTIDE SEQUENCE [LARGE SCALE GENOMIC DNA]</scope>
    <source>
        <strain evidence="9 10">Y6</strain>
    </source>
</reference>
<keyword evidence="3 4" id="KW-0067">ATP-binding</keyword>
<dbReference type="Gene3D" id="3.40.50.300">
    <property type="entry name" value="P-loop containing nucleotide triphosphate hydrolases"/>
    <property type="match status" value="4"/>
</dbReference>
<dbReference type="InterPro" id="IPR008984">
    <property type="entry name" value="SMAD_FHA_dom_sf"/>
</dbReference>
<keyword evidence="10" id="KW-1185">Reference proteome</keyword>
<evidence type="ECO:0000256" key="2">
    <source>
        <dbReference type="ARBA" id="ARBA00022741"/>
    </source>
</evidence>
<accession>A0ABR9RRN4</accession>
<feature type="transmembrane region" description="Helical" evidence="6">
    <location>
        <begin position="225"/>
        <end position="242"/>
    </location>
</feature>
<evidence type="ECO:0000256" key="5">
    <source>
        <dbReference type="SAM" id="Coils"/>
    </source>
</evidence>
<dbReference type="EMBL" id="JADCSA010000004">
    <property type="protein sequence ID" value="MBE7324219.1"/>
    <property type="molecule type" value="Genomic_DNA"/>
</dbReference>
<keyword evidence="6" id="KW-0472">Membrane</keyword>
<keyword evidence="6" id="KW-1133">Transmembrane helix</keyword>
<dbReference type="SMART" id="SM00382">
    <property type="entry name" value="AAA"/>
    <property type="match status" value="3"/>
</dbReference>
<feature type="binding site" evidence="4">
    <location>
        <begin position="975"/>
        <end position="982"/>
    </location>
    <ligand>
        <name>ATP</name>
        <dbReference type="ChEBI" id="CHEBI:30616"/>
    </ligand>
</feature>
<evidence type="ECO:0000256" key="6">
    <source>
        <dbReference type="SAM" id="Phobius"/>
    </source>
</evidence>
<dbReference type="Pfam" id="PF01580">
    <property type="entry name" value="FtsK_SpoIIIE"/>
    <property type="match status" value="2"/>
</dbReference>
<protein>
    <submittedName>
        <fullName evidence="9">FHA domain-containing protein</fullName>
    </submittedName>
</protein>
<feature type="domain" description="FHA" evidence="7">
    <location>
        <begin position="101"/>
        <end position="153"/>
    </location>
</feature>
<dbReference type="InterPro" id="IPR027417">
    <property type="entry name" value="P-loop_NTPase"/>
</dbReference>
<name>A0ABR9RRN4_9ACTN</name>
<dbReference type="PANTHER" id="PTHR22683">
    <property type="entry name" value="SPORULATION PROTEIN RELATED"/>
    <property type="match status" value="1"/>
</dbReference>
<evidence type="ECO:0000259" key="7">
    <source>
        <dbReference type="PROSITE" id="PS50006"/>
    </source>
</evidence>
<feature type="coiled-coil region" evidence="5">
    <location>
        <begin position="272"/>
        <end position="299"/>
    </location>
</feature>
<evidence type="ECO:0000259" key="8">
    <source>
        <dbReference type="PROSITE" id="PS50901"/>
    </source>
</evidence>
<dbReference type="Proteomes" id="UP000756387">
    <property type="component" value="Unassembled WGS sequence"/>
</dbReference>
<dbReference type="RefSeq" id="WP_193637543.1">
    <property type="nucleotide sequence ID" value="NZ_JADCSA010000004.1"/>
</dbReference>
<evidence type="ECO:0000313" key="9">
    <source>
        <dbReference type="EMBL" id="MBE7324219.1"/>
    </source>
</evidence>
<dbReference type="Gene3D" id="2.60.200.20">
    <property type="match status" value="1"/>
</dbReference>
<dbReference type="PANTHER" id="PTHR22683:SF1">
    <property type="entry name" value="TYPE VII SECRETION SYSTEM PROTEIN ESSC"/>
    <property type="match status" value="1"/>
</dbReference>
<keyword evidence="1" id="KW-0597">Phosphoprotein</keyword>
<keyword evidence="6" id="KW-0812">Transmembrane</keyword>
<organism evidence="9 10">
    <name type="scientific">Nocardioides malaquae</name>
    <dbReference type="NCBI Taxonomy" id="2773426"/>
    <lineage>
        <taxon>Bacteria</taxon>
        <taxon>Bacillati</taxon>
        <taxon>Actinomycetota</taxon>
        <taxon>Actinomycetes</taxon>
        <taxon>Propionibacteriales</taxon>
        <taxon>Nocardioidaceae</taxon>
        <taxon>Nocardioides</taxon>
    </lineage>
</organism>
<dbReference type="InterPro" id="IPR002543">
    <property type="entry name" value="FtsK_dom"/>
</dbReference>
<dbReference type="PROSITE" id="PS50901">
    <property type="entry name" value="FTSK"/>
    <property type="match status" value="2"/>
</dbReference>
<feature type="domain" description="FtsK" evidence="8">
    <location>
        <begin position="958"/>
        <end position="1145"/>
    </location>
</feature>
<keyword evidence="2 4" id="KW-0547">Nucleotide-binding</keyword>
<evidence type="ECO:0000256" key="1">
    <source>
        <dbReference type="ARBA" id="ARBA00022553"/>
    </source>
</evidence>
<proteinExistence type="predicted"/>
<dbReference type="PROSITE" id="PS50006">
    <property type="entry name" value="FHA_DOMAIN"/>
    <property type="match status" value="1"/>
</dbReference>
<gene>
    <name evidence="9" type="ORF">IEQ44_06105</name>
</gene>
<dbReference type="InterPro" id="IPR000253">
    <property type="entry name" value="FHA_dom"/>
</dbReference>
<dbReference type="InterPro" id="IPR003593">
    <property type="entry name" value="AAA+_ATPase"/>
</dbReference>
<dbReference type="SUPFAM" id="SSF49879">
    <property type="entry name" value="SMAD/FHA domain"/>
    <property type="match status" value="1"/>
</dbReference>